<dbReference type="GO" id="GO:0140359">
    <property type="term" value="F:ABC-type transporter activity"/>
    <property type="evidence" value="ECO:0007669"/>
    <property type="project" value="InterPro"/>
</dbReference>
<name>A0A830HEP3_9CHLO</name>
<protein>
    <submittedName>
        <fullName evidence="12">Mitochondrial metallopeptidase</fullName>
    </submittedName>
</protein>
<proteinExistence type="inferred from homology"/>
<feature type="transmembrane region" description="Helical" evidence="9">
    <location>
        <begin position="56"/>
        <end position="77"/>
    </location>
</feature>
<dbReference type="PANTHER" id="PTHR24222:SF76">
    <property type="entry name" value="MYCOBACTIN IMPORT ATP-BINDING_PERMEASE PROTEIN IRTB"/>
    <property type="match status" value="1"/>
</dbReference>
<dbReference type="InterPro" id="IPR011527">
    <property type="entry name" value="ABC1_TM_dom"/>
</dbReference>
<feature type="transmembrane region" description="Helical" evidence="9">
    <location>
        <begin position="12"/>
        <end position="36"/>
    </location>
</feature>
<dbReference type="PROSITE" id="PS50929">
    <property type="entry name" value="ABC_TM1F"/>
    <property type="match status" value="1"/>
</dbReference>
<keyword evidence="7 9" id="KW-1133">Transmembrane helix</keyword>
<evidence type="ECO:0000256" key="8">
    <source>
        <dbReference type="ARBA" id="ARBA00023136"/>
    </source>
</evidence>
<dbReference type="PROSITE" id="PS50893">
    <property type="entry name" value="ABC_TRANSPORTER_2"/>
    <property type="match status" value="1"/>
</dbReference>
<dbReference type="InterPro" id="IPR003593">
    <property type="entry name" value="AAA+_ATPase"/>
</dbReference>
<dbReference type="GO" id="GO:0005886">
    <property type="term" value="C:plasma membrane"/>
    <property type="evidence" value="ECO:0007669"/>
    <property type="project" value="TreeGrafter"/>
</dbReference>
<dbReference type="FunFam" id="3.40.50.300:FF:000205">
    <property type="entry name" value="ABC transporter B family member 4"/>
    <property type="match status" value="1"/>
</dbReference>
<dbReference type="Pfam" id="PF00005">
    <property type="entry name" value="ABC_tran"/>
    <property type="match status" value="1"/>
</dbReference>
<dbReference type="InterPro" id="IPR039421">
    <property type="entry name" value="Type_1_exporter"/>
</dbReference>
<dbReference type="PROSITE" id="PS00211">
    <property type="entry name" value="ABC_TRANSPORTER_1"/>
    <property type="match status" value="1"/>
</dbReference>
<gene>
    <name evidence="12" type="ORF">PPROV_000281500</name>
</gene>
<keyword evidence="13" id="KW-1185">Reference proteome</keyword>
<comment type="caution">
    <text evidence="12">The sequence shown here is derived from an EMBL/GenBank/DDBJ whole genome shotgun (WGS) entry which is preliminary data.</text>
</comment>
<evidence type="ECO:0000313" key="12">
    <source>
        <dbReference type="EMBL" id="GHP04061.1"/>
    </source>
</evidence>
<dbReference type="Proteomes" id="UP000660262">
    <property type="component" value="Unassembled WGS sequence"/>
</dbReference>
<dbReference type="InterPro" id="IPR027417">
    <property type="entry name" value="P-loop_NTPase"/>
</dbReference>
<dbReference type="InterPro" id="IPR036640">
    <property type="entry name" value="ABC1_TM_sf"/>
</dbReference>
<dbReference type="Gene3D" id="1.20.1560.10">
    <property type="entry name" value="ABC transporter type 1, transmembrane domain"/>
    <property type="match status" value="1"/>
</dbReference>
<sequence>MWQCQSPSRKARLAVVVVLVVVGRIVFFGIYALALWYGAKQITDGDATGGDVMTTLFAVVIGGFGIGNTAPGFAAFAKGRAALARINAVLERQPAIADPADGGKEPSNATGTLVMTDVAFAYPSRPGVPILQGLNLSVASGESVALVGKSGSGKSTVIQLVERFYDPLGGKITFDGHELKSLKLAWLRSHLGLVSQEPTLFATSIRENILYGRPGATQADVEAACLMAHVTEFVSTLPDKFETQAGERGVQLSGGQKQRIAIARAVLRNPTLLLLDEATSALDTESERLVQDALDKLMERRSSIAIAHRLSTIQNSDKIVVMQKGRKVEEGTHSALLSMNGIYTKMHTLNTGGAL</sequence>
<dbReference type="CDD" id="cd03249">
    <property type="entry name" value="ABC_MTABC3_MDL1_MDL2"/>
    <property type="match status" value="1"/>
</dbReference>
<comment type="similarity">
    <text evidence="2">Belongs to the ABC transporter superfamily. ABCB family. Multidrug resistance exporter (TC 3.A.1.201) subfamily.</text>
</comment>
<feature type="domain" description="ABC transmembrane type-1" evidence="11">
    <location>
        <begin position="18"/>
        <end position="78"/>
    </location>
</feature>
<dbReference type="EMBL" id="BNJQ01000006">
    <property type="protein sequence ID" value="GHP04061.1"/>
    <property type="molecule type" value="Genomic_DNA"/>
</dbReference>
<dbReference type="SUPFAM" id="SSF52540">
    <property type="entry name" value="P-loop containing nucleoside triphosphate hydrolases"/>
    <property type="match status" value="1"/>
</dbReference>
<feature type="domain" description="ABC transporter" evidence="10">
    <location>
        <begin position="113"/>
        <end position="349"/>
    </location>
</feature>
<comment type="subcellular location">
    <subcellularLocation>
        <location evidence="1">Membrane</location>
        <topology evidence="1">Multi-pass membrane protein</topology>
    </subcellularLocation>
</comment>
<evidence type="ECO:0000259" key="10">
    <source>
        <dbReference type="PROSITE" id="PS50893"/>
    </source>
</evidence>
<dbReference type="SMART" id="SM00382">
    <property type="entry name" value="AAA"/>
    <property type="match status" value="1"/>
</dbReference>
<dbReference type="GO" id="GO:0005524">
    <property type="term" value="F:ATP binding"/>
    <property type="evidence" value="ECO:0007669"/>
    <property type="project" value="UniProtKB-KW"/>
</dbReference>
<evidence type="ECO:0000256" key="4">
    <source>
        <dbReference type="ARBA" id="ARBA00022692"/>
    </source>
</evidence>
<evidence type="ECO:0000313" key="13">
    <source>
        <dbReference type="Proteomes" id="UP000660262"/>
    </source>
</evidence>
<reference evidence="12" key="1">
    <citation type="submission" date="2020-10" db="EMBL/GenBank/DDBJ databases">
        <title>Unveiling of a novel bifunctional photoreceptor, Dualchrome1, isolated from a cosmopolitan green alga.</title>
        <authorList>
            <person name="Suzuki S."/>
            <person name="Kawachi M."/>
        </authorList>
    </citation>
    <scope>NUCLEOTIDE SEQUENCE</scope>
    <source>
        <strain evidence="12">NIES 2893</strain>
    </source>
</reference>
<accession>A0A830HEP3</accession>
<evidence type="ECO:0000256" key="7">
    <source>
        <dbReference type="ARBA" id="ARBA00022989"/>
    </source>
</evidence>
<dbReference type="PANTHER" id="PTHR24222">
    <property type="entry name" value="ABC TRANSPORTER B FAMILY"/>
    <property type="match status" value="1"/>
</dbReference>
<evidence type="ECO:0000256" key="1">
    <source>
        <dbReference type="ARBA" id="ARBA00004141"/>
    </source>
</evidence>
<dbReference type="Gene3D" id="3.40.50.300">
    <property type="entry name" value="P-loop containing nucleotide triphosphate hydrolases"/>
    <property type="match status" value="1"/>
</dbReference>
<evidence type="ECO:0000259" key="11">
    <source>
        <dbReference type="PROSITE" id="PS50929"/>
    </source>
</evidence>
<evidence type="ECO:0000256" key="9">
    <source>
        <dbReference type="SAM" id="Phobius"/>
    </source>
</evidence>
<keyword evidence="6" id="KW-0067">ATP-binding</keyword>
<keyword evidence="8 9" id="KW-0472">Membrane</keyword>
<organism evidence="12 13">
    <name type="scientific">Pycnococcus provasolii</name>
    <dbReference type="NCBI Taxonomy" id="41880"/>
    <lineage>
        <taxon>Eukaryota</taxon>
        <taxon>Viridiplantae</taxon>
        <taxon>Chlorophyta</taxon>
        <taxon>Pseudoscourfieldiophyceae</taxon>
        <taxon>Pseudoscourfieldiales</taxon>
        <taxon>Pycnococcaceae</taxon>
        <taxon>Pycnococcus</taxon>
    </lineage>
</organism>
<dbReference type="OrthoDB" id="6500128at2759"/>
<evidence type="ECO:0000256" key="5">
    <source>
        <dbReference type="ARBA" id="ARBA00022741"/>
    </source>
</evidence>
<evidence type="ECO:0000256" key="3">
    <source>
        <dbReference type="ARBA" id="ARBA00022448"/>
    </source>
</evidence>
<dbReference type="GO" id="GO:0016887">
    <property type="term" value="F:ATP hydrolysis activity"/>
    <property type="evidence" value="ECO:0007669"/>
    <property type="project" value="InterPro"/>
</dbReference>
<keyword evidence="4 9" id="KW-0812">Transmembrane</keyword>
<dbReference type="AlphaFoldDB" id="A0A830HEP3"/>
<dbReference type="InterPro" id="IPR003439">
    <property type="entry name" value="ABC_transporter-like_ATP-bd"/>
</dbReference>
<keyword evidence="5" id="KW-0547">Nucleotide-binding</keyword>
<evidence type="ECO:0000256" key="6">
    <source>
        <dbReference type="ARBA" id="ARBA00022840"/>
    </source>
</evidence>
<dbReference type="InterPro" id="IPR017871">
    <property type="entry name" value="ABC_transporter-like_CS"/>
</dbReference>
<keyword evidence="3" id="KW-0813">Transport</keyword>
<dbReference type="SUPFAM" id="SSF90123">
    <property type="entry name" value="ABC transporter transmembrane region"/>
    <property type="match status" value="1"/>
</dbReference>
<evidence type="ECO:0000256" key="2">
    <source>
        <dbReference type="ARBA" id="ARBA00007577"/>
    </source>
</evidence>